<reference evidence="2" key="1">
    <citation type="submission" date="2025-08" db="UniProtKB">
        <authorList>
            <consortium name="Ensembl"/>
        </authorList>
    </citation>
    <scope>IDENTIFICATION</scope>
</reference>
<protein>
    <recommendedName>
        <fullName evidence="1">CEP63/Deup1 N-terminal domain-containing protein</fullName>
    </recommendedName>
</protein>
<dbReference type="Pfam" id="PF17045">
    <property type="entry name" value="CEP63"/>
    <property type="match status" value="1"/>
</dbReference>
<evidence type="ECO:0000313" key="3">
    <source>
        <dbReference type="Proteomes" id="UP000694546"/>
    </source>
</evidence>
<dbReference type="Proteomes" id="UP000694546">
    <property type="component" value="Chromosome 12"/>
</dbReference>
<feature type="domain" description="CEP63/Deup1 N-terminal" evidence="1">
    <location>
        <begin position="1"/>
        <end position="52"/>
    </location>
</feature>
<reference evidence="2" key="2">
    <citation type="submission" date="2025-09" db="UniProtKB">
        <authorList>
            <consortium name="Ensembl"/>
        </authorList>
    </citation>
    <scope>IDENTIFICATION</scope>
</reference>
<name>A0A8C4ZVD2_GADMO</name>
<sequence>MRQIDIMMDQRKREWEAEVRGLEQRLQAGEHELWSARRLGEAKLSILHQKIDLRAKLSTLQSKNVLLQDKLM</sequence>
<accession>A0A8C4ZVD2</accession>
<dbReference type="AlphaFoldDB" id="A0A8C4ZVD2"/>
<evidence type="ECO:0000259" key="1">
    <source>
        <dbReference type="Pfam" id="PF17045"/>
    </source>
</evidence>
<dbReference type="Ensembl" id="ENSGMOT00000022308.2">
    <property type="protein sequence ID" value="ENSGMOP00000021790.2"/>
    <property type="gene ID" value="ENSGMOG00000020303.2"/>
</dbReference>
<keyword evidence="3" id="KW-1185">Reference proteome</keyword>
<dbReference type="InterPro" id="IPR031470">
    <property type="entry name" value="CEP63/Deup1_N"/>
</dbReference>
<proteinExistence type="predicted"/>
<organism evidence="2 3">
    <name type="scientific">Gadus morhua</name>
    <name type="common">Atlantic cod</name>
    <dbReference type="NCBI Taxonomy" id="8049"/>
    <lineage>
        <taxon>Eukaryota</taxon>
        <taxon>Metazoa</taxon>
        <taxon>Chordata</taxon>
        <taxon>Craniata</taxon>
        <taxon>Vertebrata</taxon>
        <taxon>Euteleostomi</taxon>
        <taxon>Actinopterygii</taxon>
        <taxon>Neopterygii</taxon>
        <taxon>Teleostei</taxon>
        <taxon>Neoteleostei</taxon>
        <taxon>Acanthomorphata</taxon>
        <taxon>Zeiogadaria</taxon>
        <taxon>Gadariae</taxon>
        <taxon>Gadiformes</taxon>
        <taxon>Gadoidei</taxon>
        <taxon>Gadidae</taxon>
        <taxon>Gadus</taxon>
    </lineage>
</organism>
<evidence type="ECO:0000313" key="2">
    <source>
        <dbReference type="Ensembl" id="ENSGMOP00000021790.2"/>
    </source>
</evidence>